<keyword evidence="3" id="KW-1185">Reference proteome</keyword>
<accession>A0A315VCL7</accession>
<sequence length="104" mass="11906">MYFVFVQLLSCGSAWFAIVIIVLTCLCPEVMRKVLYRHLCPTSTQKSQVITSSQMIRAGKQFALLNVIMFMFALHDCHLITDECTEKHTVSPLLSFCIDSSIWR</sequence>
<reference evidence="2 3" key="1">
    <citation type="journal article" date="2018" name="G3 (Bethesda)">
        <title>A High-Quality Reference Genome for the Invasive Mosquitofish Gambusia affinis Using a Chicago Library.</title>
        <authorList>
            <person name="Hoffberg S.L."/>
            <person name="Troendle N.J."/>
            <person name="Glenn T.C."/>
            <person name="Mahmud O."/>
            <person name="Louha S."/>
            <person name="Chalopin D."/>
            <person name="Bennetzen J.L."/>
            <person name="Mauricio R."/>
        </authorList>
    </citation>
    <scope>NUCLEOTIDE SEQUENCE [LARGE SCALE GENOMIC DNA]</scope>
    <source>
        <strain evidence="2">NE01/NJP1002.9</strain>
        <tissue evidence="2">Muscle</tissue>
    </source>
</reference>
<evidence type="ECO:0000313" key="3">
    <source>
        <dbReference type="Proteomes" id="UP000250572"/>
    </source>
</evidence>
<dbReference type="EMBL" id="NHOQ01001911">
    <property type="protein sequence ID" value="PWA21128.1"/>
    <property type="molecule type" value="Genomic_DNA"/>
</dbReference>
<dbReference type="Proteomes" id="UP000250572">
    <property type="component" value="Unassembled WGS sequence"/>
</dbReference>
<keyword evidence="1" id="KW-0812">Transmembrane</keyword>
<organism evidence="2 3">
    <name type="scientific">Gambusia affinis</name>
    <name type="common">Western mosquitofish</name>
    <name type="synonym">Heterandria affinis</name>
    <dbReference type="NCBI Taxonomy" id="33528"/>
    <lineage>
        <taxon>Eukaryota</taxon>
        <taxon>Metazoa</taxon>
        <taxon>Chordata</taxon>
        <taxon>Craniata</taxon>
        <taxon>Vertebrata</taxon>
        <taxon>Euteleostomi</taxon>
        <taxon>Actinopterygii</taxon>
        <taxon>Neopterygii</taxon>
        <taxon>Teleostei</taxon>
        <taxon>Neoteleostei</taxon>
        <taxon>Acanthomorphata</taxon>
        <taxon>Ovalentaria</taxon>
        <taxon>Atherinomorphae</taxon>
        <taxon>Cyprinodontiformes</taxon>
        <taxon>Poeciliidae</taxon>
        <taxon>Poeciliinae</taxon>
        <taxon>Gambusia</taxon>
    </lineage>
</organism>
<protein>
    <submittedName>
        <fullName evidence="2">Uncharacterized protein</fullName>
    </submittedName>
</protein>
<gene>
    <name evidence="2" type="ORF">CCH79_00009511</name>
</gene>
<proteinExistence type="predicted"/>
<evidence type="ECO:0000313" key="2">
    <source>
        <dbReference type="EMBL" id="PWA21128.1"/>
    </source>
</evidence>
<keyword evidence="1" id="KW-1133">Transmembrane helix</keyword>
<dbReference type="AlphaFoldDB" id="A0A315VCL7"/>
<feature type="transmembrane region" description="Helical" evidence="1">
    <location>
        <begin position="6"/>
        <end position="27"/>
    </location>
</feature>
<comment type="caution">
    <text evidence="2">The sequence shown here is derived from an EMBL/GenBank/DDBJ whole genome shotgun (WGS) entry which is preliminary data.</text>
</comment>
<keyword evidence="1" id="KW-0472">Membrane</keyword>
<evidence type="ECO:0000256" key="1">
    <source>
        <dbReference type="SAM" id="Phobius"/>
    </source>
</evidence>
<name>A0A315VCL7_GAMAF</name>